<dbReference type="InterPro" id="IPR036259">
    <property type="entry name" value="MFS_trans_sf"/>
</dbReference>
<evidence type="ECO:0000256" key="1">
    <source>
        <dbReference type="ARBA" id="ARBA00004127"/>
    </source>
</evidence>
<accession>A0A6V8LVJ9</accession>
<dbReference type="InterPro" id="IPR020846">
    <property type="entry name" value="MFS_dom"/>
</dbReference>
<feature type="transmembrane region" description="Helical" evidence="5">
    <location>
        <begin position="85"/>
        <end position="101"/>
    </location>
</feature>
<name>A0A6V8LVJ9_9BACT</name>
<feature type="transmembrane region" description="Helical" evidence="5">
    <location>
        <begin position="321"/>
        <end position="342"/>
    </location>
</feature>
<evidence type="ECO:0000256" key="2">
    <source>
        <dbReference type="ARBA" id="ARBA00022692"/>
    </source>
</evidence>
<evidence type="ECO:0000313" key="8">
    <source>
        <dbReference type="Proteomes" id="UP000494245"/>
    </source>
</evidence>
<feature type="transmembrane region" description="Helical" evidence="5">
    <location>
        <begin position="171"/>
        <end position="190"/>
    </location>
</feature>
<feature type="domain" description="Major facilitator superfamily (MFS) profile" evidence="6">
    <location>
        <begin position="16"/>
        <end position="423"/>
    </location>
</feature>
<reference evidence="7 8" key="1">
    <citation type="submission" date="2020-04" db="EMBL/GenBank/DDBJ databases">
        <authorList>
            <consortium name="Desulfovibrio sp. FSS-1 genome sequencing consortium"/>
            <person name="Shimoshige H."/>
            <person name="Kobayashi H."/>
            <person name="Maekawa T."/>
        </authorList>
    </citation>
    <scope>NUCLEOTIDE SEQUENCE [LARGE SCALE GENOMIC DNA]</scope>
    <source>
        <strain evidence="7 8">SIID29052-01</strain>
    </source>
</reference>
<evidence type="ECO:0000256" key="4">
    <source>
        <dbReference type="ARBA" id="ARBA00023136"/>
    </source>
</evidence>
<keyword evidence="4 5" id="KW-0472">Membrane</keyword>
<dbReference type="GO" id="GO:0012505">
    <property type="term" value="C:endomembrane system"/>
    <property type="evidence" value="ECO:0007669"/>
    <property type="project" value="UniProtKB-SubCell"/>
</dbReference>
<keyword evidence="3 5" id="KW-1133">Transmembrane helix</keyword>
<dbReference type="AlphaFoldDB" id="A0A6V8LVJ9"/>
<dbReference type="GO" id="GO:0035435">
    <property type="term" value="P:phosphate ion transmembrane transport"/>
    <property type="evidence" value="ECO:0007669"/>
    <property type="project" value="TreeGrafter"/>
</dbReference>
<feature type="transmembrane region" description="Helical" evidence="5">
    <location>
        <begin position="137"/>
        <end position="159"/>
    </location>
</feature>
<evidence type="ECO:0000256" key="3">
    <source>
        <dbReference type="ARBA" id="ARBA00022989"/>
    </source>
</evidence>
<keyword evidence="8" id="KW-1185">Reference proteome</keyword>
<feature type="transmembrane region" description="Helical" evidence="5">
    <location>
        <begin position="297"/>
        <end position="315"/>
    </location>
</feature>
<feature type="transmembrane region" description="Helical" evidence="5">
    <location>
        <begin position="229"/>
        <end position="251"/>
    </location>
</feature>
<dbReference type="GO" id="GO:0061513">
    <property type="term" value="F:glucose 6-phosphate:phosphate antiporter activity"/>
    <property type="evidence" value="ECO:0007669"/>
    <property type="project" value="TreeGrafter"/>
</dbReference>
<dbReference type="InterPro" id="IPR051337">
    <property type="entry name" value="OPA_Antiporter"/>
</dbReference>
<comment type="caution">
    <text evidence="7">The sequence shown here is derived from an EMBL/GenBank/DDBJ whole genome shotgun (WGS) entry which is preliminary data.</text>
</comment>
<dbReference type="RefSeq" id="WP_173084294.1">
    <property type="nucleotide sequence ID" value="NZ_BLTE01000009.1"/>
</dbReference>
<dbReference type="SUPFAM" id="SSF103473">
    <property type="entry name" value="MFS general substrate transporter"/>
    <property type="match status" value="1"/>
</dbReference>
<evidence type="ECO:0000313" key="7">
    <source>
        <dbReference type="EMBL" id="GFK94328.1"/>
    </source>
</evidence>
<keyword evidence="2 5" id="KW-0812">Transmembrane</keyword>
<organism evidence="7 8">
    <name type="scientific">Fundidesulfovibrio magnetotacticus</name>
    <dbReference type="NCBI Taxonomy" id="2730080"/>
    <lineage>
        <taxon>Bacteria</taxon>
        <taxon>Pseudomonadati</taxon>
        <taxon>Thermodesulfobacteriota</taxon>
        <taxon>Desulfovibrionia</taxon>
        <taxon>Desulfovibrionales</taxon>
        <taxon>Desulfovibrionaceae</taxon>
        <taxon>Fundidesulfovibrio</taxon>
    </lineage>
</organism>
<feature type="transmembrane region" description="Helical" evidence="5">
    <location>
        <begin position="397"/>
        <end position="418"/>
    </location>
</feature>
<sequence>MSPRLSAGLRPYRSTVFASLALAYMLVTFHRLCPAVTAVDMMRDLHAGGGLIGALSGAFFYSYALMQLPAGLLADSWGARKATSAFFLVAAAGAACMGLAPDAGWAMAGRVLVGVGMSMIWVSTLKTLAEWYRPERFAAMTGLLVACGGLGSLLASAPLAWVAQTAGWRNAFLGLAVVSVCVSALLWLVVRDTPAQAGFKGQDAPHGLPPGRQALWPGVRAVLSNRWGWLLAAWLLLDNGVFFSLAGLWAGPYLSHVHGLPPGASGLALSMFSVGLITGGPLMSAFSTRLLKSRKKALAICAGCLSVLMGVFWLLPDGLPVPAVFALFYLVGVTGGATPVVAFTSVKELFPVSLAGTAVGIMNSFPFVGGALFQPLLGAVLEANGRDASGAFTVEGYRTVFLVLFVTALLLTAVCLSLRETYRPQGR</sequence>
<dbReference type="EMBL" id="BLTE01000009">
    <property type="protein sequence ID" value="GFK94328.1"/>
    <property type="molecule type" value="Genomic_DNA"/>
</dbReference>
<dbReference type="PROSITE" id="PS50850">
    <property type="entry name" value="MFS"/>
    <property type="match status" value="1"/>
</dbReference>
<gene>
    <name evidence="7" type="primary">sauU</name>
    <name evidence="7" type="ORF">NNJEOMEG_02171</name>
</gene>
<dbReference type="GO" id="GO:0016020">
    <property type="term" value="C:membrane"/>
    <property type="evidence" value="ECO:0007669"/>
    <property type="project" value="UniProtKB-ARBA"/>
</dbReference>
<protein>
    <submittedName>
        <fullName evidence="7">Putative sulfoacetate transporter SauU</fullName>
    </submittedName>
</protein>
<dbReference type="PANTHER" id="PTHR43826">
    <property type="entry name" value="GLUCOSE-6-PHOSPHATE EXCHANGER SLC37A4"/>
    <property type="match status" value="1"/>
</dbReference>
<proteinExistence type="predicted"/>
<reference evidence="7 8" key="2">
    <citation type="submission" date="2020-05" db="EMBL/GenBank/DDBJ databases">
        <title>Draft genome sequence of Desulfovibrio sp. strainFSS-1.</title>
        <authorList>
            <person name="Shimoshige H."/>
            <person name="Kobayashi H."/>
            <person name="Maekawa T."/>
        </authorList>
    </citation>
    <scope>NUCLEOTIDE SEQUENCE [LARGE SCALE GENOMIC DNA]</scope>
    <source>
        <strain evidence="7 8">SIID29052-01</strain>
    </source>
</reference>
<dbReference type="Gene3D" id="1.20.1250.20">
    <property type="entry name" value="MFS general substrate transporter like domains"/>
    <property type="match status" value="2"/>
</dbReference>
<dbReference type="Proteomes" id="UP000494245">
    <property type="component" value="Unassembled WGS sequence"/>
</dbReference>
<evidence type="ECO:0000256" key="5">
    <source>
        <dbReference type="SAM" id="Phobius"/>
    </source>
</evidence>
<feature type="transmembrane region" description="Helical" evidence="5">
    <location>
        <begin position="354"/>
        <end position="377"/>
    </location>
</feature>
<feature type="transmembrane region" description="Helical" evidence="5">
    <location>
        <begin position="45"/>
        <end position="64"/>
    </location>
</feature>
<comment type="subcellular location">
    <subcellularLocation>
        <location evidence="1">Endomembrane system</location>
        <topology evidence="1">Multi-pass membrane protein</topology>
    </subcellularLocation>
</comment>
<dbReference type="InterPro" id="IPR011701">
    <property type="entry name" value="MFS"/>
</dbReference>
<dbReference type="Pfam" id="PF07690">
    <property type="entry name" value="MFS_1"/>
    <property type="match status" value="1"/>
</dbReference>
<feature type="transmembrane region" description="Helical" evidence="5">
    <location>
        <begin position="263"/>
        <end position="285"/>
    </location>
</feature>
<dbReference type="PANTHER" id="PTHR43826:SF3">
    <property type="entry name" value="GLUCOSE-6-PHOSPHATE EXCHANGER SLC37A4"/>
    <property type="match status" value="1"/>
</dbReference>
<evidence type="ECO:0000259" key="6">
    <source>
        <dbReference type="PROSITE" id="PS50850"/>
    </source>
</evidence>